<name>X1NHG5_9ZZZZ</name>
<organism evidence="1">
    <name type="scientific">marine sediment metagenome</name>
    <dbReference type="NCBI Taxonomy" id="412755"/>
    <lineage>
        <taxon>unclassified sequences</taxon>
        <taxon>metagenomes</taxon>
        <taxon>ecological metagenomes</taxon>
    </lineage>
</organism>
<accession>X1NHG5</accession>
<proteinExistence type="predicted"/>
<sequence length="92" mass="9947">MTSTLHVIGITIDVGTIKPDPKRMSFAIFNKHATATVYLKEGKEVSAANGIPIYPKGSLSVSYIDDGETVREEWSTISDTVVTSIVVFEGSK</sequence>
<dbReference type="AlphaFoldDB" id="X1NHG5"/>
<reference evidence="1" key="1">
    <citation type="journal article" date="2014" name="Front. Microbiol.">
        <title>High frequency of phylogenetically diverse reductive dehalogenase-homologous genes in deep subseafloor sedimentary metagenomes.</title>
        <authorList>
            <person name="Kawai M."/>
            <person name="Futagami T."/>
            <person name="Toyoda A."/>
            <person name="Takaki Y."/>
            <person name="Nishi S."/>
            <person name="Hori S."/>
            <person name="Arai W."/>
            <person name="Tsubouchi T."/>
            <person name="Morono Y."/>
            <person name="Uchiyama I."/>
            <person name="Ito T."/>
            <person name="Fujiyama A."/>
            <person name="Inagaki F."/>
            <person name="Takami H."/>
        </authorList>
    </citation>
    <scope>NUCLEOTIDE SEQUENCE</scope>
    <source>
        <strain evidence="1">Expedition CK06-06</strain>
    </source>
</reference>
<protein>
    <submittedName>
        <fullName evidence="1">Uncharacterized protein</fullName>
    </submittedName>
</protein>
<gene>
    <name evidence="1" type="ORF">S06H3_35853</name>
</gene>
<dbReference type="EMBL" id="BARV01021663">
    <property type="protein sequence ID" value="GAI26250.1"/>
    <property type="molecule type" value="Genomic_DNA"/>
</dbReference>
<evidence type="ECO:0000313" key="1">
    <source>
        <dbReference type="EMBL" id="GAI26250.1"/>
    </source>
</evidence>
<comment type="caution">
    <text evidence="1">The sequence shown here is derived from an EMBL/GenBank/DDBJ whole genome shotgun (WGS) entry which is preliminary data.</text>
</comment>